<dbReference type="InterPro" id="IPR024977">
    <property type="entry name" value="Apc4-like_WD40_dom"/>
</dbReference>
<proteinExistence type="predicted"/>
<evidence type="ECO:0000256" key="2">
    <source>
        <dbReference type="ARBA" id="ARBA00022737"/>
    </source>
</evidence>
<evidence type="ECO:0000256" key="3">
    <source>
        <dbReference type="PROSITE-ProRule" id="PRU00221"/>
    </source>
</evidence>
<evidence type="ECO:0000313" key="5">
    <source>
        <dbReference type="EMBL" id="TNV84625.1"/>
    </source>
</evidence>
<feature type="domain" description="Anaphase-promoting complex subunit 4-like WD40" evidence="4">
    <location>
        <begin position="50"/>
        <end position="121"/>
    </location>
</feature>
<dbReference type="PANTHER" id="PTHR47822:SF2">
    <property type="entry name" value="F-BOX AND WD-40 DOMAIN PROTEIN 7"/>
    <property type="match status" value="1"/>
</dbReference>
<accession>A0A8J8P2F0</accession>
<dbReference type="SMART" id="SM00320">
    <property type="entry name" value="WD40"/>
    <property type="match status" value="5"/>
</dbReference>
<dbReference type="SUPFAM" id="SSF50978">
    <property type="entry name" value="WD40 repeat-like"/>
    <property type="match status" value="1"/>
</dbReference>
<dbReference type="PANTHER" id="PTHR47822">
    <property type="entry name" value="CARBOHYDRATE BINDING DOMAIN CONTAINING PROTEIN"/>
    <property type="match status" value="1"/>
</dbReference>
<dbReference type="EMBL" id="RRYP01002575">
    <property type="protein sequence ID" value="TNV84625.1"/>
    <property type="molecule type" value="Genomic_DNA"/>
</dbReference>
<dbReference type="InterPro" id="IPR015943">
    <property type="entry name" value="WD40/YVTN_repeat-like_dom_sf"/>
</dbReference>
<dbReference type="PROSITE" id="PS00678">
    <property type="entry name" value="WD_REPEATS_1"/>
    <property type="match status" value="1"/>
</dbReference>
<dbReference type="OrthoDB" id="10251741at2759"/>
<evidence type="ECO:0000313" key="6">
    <source>
        <dbReference type="Proteomes" id="UP000785679"/>
    </source>
</evidence>
<dbReference type="PROSITE" id="PS50082">
    <property type="entry name" value="WD_REPEATS_2"/>
    <property type="match status" value="1"/>
</dbReference>
<dbReference type="Proteomes" id="UP000785679">
    <property type="component" value="Unassembled WGS sequence"/>
</dbReference>
<reference evidence="5" key="1">
    <citation type="submission" date="2019-06" db="EMBL/GenBank/DDBJ databases">
        <authorList>
            <person name="Zheng W."/>
        </authorList>
    </citation>
    <scope>NUCLEOTIDE SEQUENCE</scope>
    <source>
        <strain evidence="5">QDHG01</strain>
    </source>
</reference>
<name>A0A8J8P2F0_HALGN</name>
<dbReference type="Gene3D" id="2.130.10.10">
    <property type="entry name" value="YVTN repeat-like/Quinoprotein amine dehydrogenase"/>
    <property type="match status" value="2"/>
</dbReference>
<sequence>MLHRRPTLSGRGHYTQPLFTLASPLTQGGDSLDEKAFIRTLAVSHRYTLETAQSNVLQCKFSEDGQMLAVSYADGTVMVHDAMSGEAGAQVQESFMRSKRSPKKLMTAHDLPQIVTCLSWRPTSSSKARVLKACGGDGRLLHYTFDKAGALTTSQALFKSDFNQYQSLDYSPCGERFVVGGKLPVVEVYDEETGKRVLEFKRIEGHTSKIFCCKFDSEDENLIYSGGWDRHVILWDLRAGSRVASLSGPLICGDALDTRAPFQLLTGSHTKTDSIQLWDSRTFSDETKRTIPWSSDSTISLVYSARFLKPSKCMVLACGVSQSTACILSTSQQSDSPSPVYDFIANNTQLQGRTIVASDATDQVCAFGSVSGQVVVSNLIKFDKVSMLNGSHKSNSLRDVFQGAKQGGAGCEGDLPSHDLLNQK</sequence>
<keyword evidence="2" id="KW-0677">Repeat</keyword>
<dbReference type="InterPro" id="IPR036322">
    <property type="entry name" value="WD40_repeat_dom_sf"/>
</dbReference>
<dbReference type="InterPro" id="IPR019775">
    <property type="entry name" value="WD40_repeat_CS"/>
</dbReference>
<dbReference type="Pfam" id="PF12894">
    <property type="entry name" value="ANAPC4_WD40"/>
    <property type="match status" value="1"/>
</dbReference>
<comment type="caution">
    <text evidence="5">The sequence shown here is derived from an EMBL/GenBank/DDBJ whole genome shotgun (WGS) entry which is preliminary data.</text>
</comment>
<keyword evidence="6" id="KW-1185">Reference proteome</keyword>
<evidence type="ECO:0000256" key="1">
    <source>
        <dbReference type="ARBA" id="ARBA00022574"/>
    </source>
</evidence>
<dbReference type="AlphaFoldDB" id="A0A8J8P2F0"/>
<dbReference type="Pfam" id="PF00400">
    <property type="entry name" value="WD40"/>
    <property type="match status" value="1"/>
</dbReference>
<dbReference type="InterPro" id="IPR001680">
    <property type="entry name" value="WD40_rpt"/>
</dbReference>
<feature type="repeat" description="WD" evidence="3">
    <location>
        <begin position="203"/>
        <end position="245"/>
    </location>
</feature>
<keyword evidence="1 3" id="KW-0853">WD repeat</keyword>
<evidence type="ECO:0000259" key="4">
    <source>
        <dbReference type="Pfam" id="PF12894"/>
    </source>
</evidence>
<gene>
    <name evidence="5" type="ORF">FGO68_gene12554</name>
</gene>
<dbReference type="PROSITE" id="PS50294">
    <property type="entry name" value="WD_REPEATS_REGION"/>
    <property type="match status" value="1"/>
</dbReference>
<protein>
    <recommendedName>
        <fullName evidence="4">Anaphase-promoting complex subunit 4-like WD40 domain-containing protein</fullName>
    </recommendedName>
</protein>
<organism evidence="5 6">
    <name type="scientific">Halteria grandinella</name>
    <dbReference type="NCBI Taxonomy" id="5974"/>
    <lineage>
        <taxon>Eukaryota</taxon>
        <taxon>Sar</taxon>
        <taxon>Alveolata</taxon>
        <taxon>Ciliophora</taxon>
        <taxon>Intramacronucleata</taxon>
        <taxon>Spirotrichea</taxon>
        <taxon>Stichotrichia</taxon>
        <taxon>Sporadotrichida</taxon>
        <taxon>Halteriidae</taxon>
        <taxon>Halteria</taxon>
    </lineage>
</organism>